<comment type="subcellular location">
    <subcellularLocation>
        <location evidence="9">Cell membrane</location>
        <topology evidence="9">Multi-pass membrane protein</topology>
    </subcellularLocation>
    <subcellularLocation>
        <location evidence="1">Endomembrane system</location>
        <topology evidence="1">Multi-pass membrane protein</topology>
    </subcellularLocation>
</comment>
<feature type="transmembrane region" description="Helical" evidence="9">
    <location>
        <begin position="101"/>
        <end position="120"/>
    </location>
</feature>
<evidence type="ECO:0000256" key="9">
    <source>
        <dbReference type="RuleBase" id="RU910715"/>
    </source>
</evidence>
<dbReference type="InterPro" id="IPR047664">
    <property type="entry name" value="SWEET"/>
</dbReference>
<feature type="transmembrane region" description="Helical" evidence="9">
    <location>
        <begin position="39"/>
        <end position="59"/>
    </location>
</feature>
<keyword evidence="7 9" id="KW-1133">Transmembrane helix</keyword>
<feature type="transmembrane region" description="Helical" evidence="9">
    <location>
        <begin position="159"/>
        <end position="181"/>
    </location>
</feature>
<organism evidence="10 11">
    <name type="scientific">Dovyalis caffra</name>
    <dbReference type="NCBI Taxonomy" id="77055"/>
    <lineage>
        <taxon>Eukaryota</taxon>
        <taxon>Viridiplantae</taxon>
        <taxon>Streptophyta</taxon>
        <taxon>Embryophyta</taxon>
        <taxon>Tracheophyta</taxon>
        <taxon>Spermatophyta</taxon>
        <taxon>Magnoliopsida</taxon>
        <taxon>eudicotyledons</taxon>
        <taxon>Gunneridae</taxon>
        <taxon>Pentapetalae</taxon>
        <taxon>rosids</taxon>
        <taxon>fabids</taxon>
        <taxon>Malpighiales</taxon>
        <taxon>Salicaceae</taxon>
        <taxon>Flacourtieae</taxon>
        <taxon>Dovyalis</taxon>
    </lineage>
</organism>
<dbReference type="Pfam" id="PF03083">
    <property type="entry name" value="MtN3_slv"/>
    <property type="match status" value="2"/>
</dbReference>
<gene>
    <name evidence="10" type="ORF">DCAF_LOCUS15711</name>
</gene>
<feature type="transmembrane region" description="Helical" evidence="9">
    <location>
        <begin position="187"/>
        <end position="208"/>
    </location>
</feature>
<keyword evidence="3 9" id="KW-0813">Transport</keyword>
<keyword evidence="11" id="KW-1185">Reference proteome</keyword>
<evidence type="ECO:0000313" key="10">
    <source>
        <dbReference type="EMBL" id="CAK7340626.1"/>
    </source>
</evidence>
<accession>A0AAV1RXW2</accession>
<evidence type="ECO:0000256" key="1">
    <source>
        <dbReference type="ARBA" id="ARBA00004127"/>
    </source>
</evidence>
<feature type="transmembrane region" description="Helical" evidence="9">
    <location>
        <begin position="6"/>
        <end position="27"/>
    </location>
</feature>
<feature type="transmembrane region" description="Helical" evidence="9">
    <location>
        <begin position="65"/>
        <end position="89"/>
    </location>
</feature>
<evidence type="ECO:0000256" key="2">
    <source>
        <dbReference type="ARBA" id="ARBA00007809"/>
    </source>
</evidence>
<keyword evidence="4 9" id="KW-0762">Sugar transport</keyword>
<dbReference type="GO" id="GO:0012505">
    <property type="term" value="C:endomembrane system"/>
    <property type="evidence" value="ECO:0007669"/>
    <property type="project" value="UniProtKB-SubCell"/>
</dbReference>
<dbReference type="GO" id="GO:0051119">
    <property type="term" value="F:sugar transmembrane transporter activity"/>
    <property type="evidence" value="ECO:0007669"/>
    <property type="project" value="InterPro"/>
</dbReference>
<feature type="transmembrane region" description="Helical" evidence="9">
    <location>
        <begin position="126"/>
        <end position="147"/>
    </location>
</feature>
<keyword evidence="6" id="KW-0677">Repeat</keyword>
<keyword evidence="8 9" id="KW-0472">Membrane</keyword>
<evidence type="ECO:0000256" key="5">
    <source>
        <dbReference type="ARBA" id="ARBA00022692"/>
    </source>
</evidence>
<evidence type="ECO:0000313" key="11">
    <source>
        <dbReference type="Proteomes" id="UP001314170"/>
    </source>
</evidence>
<reference evidence="10 11" key="1">
    <citation type="submission" date="2024-01" db="EMBL/GenBank/DDBJ databases">
        <authorList>
            <person name="Waweru B."/>
        </authorList>
    </citation>
    <scope>NUCLEOTIDE SEQUENCE [LARGE SCALE GENOMIC DNA]</scope>
</reference>
<dbReference type="InterPro" id="IPR004316">
    <property type="entry name" value="SWEET_rpt"/>
</dbReference>
<dbReference type="AlphaFoldDB" id="A0AAV1RXW2"/>
<comment type="similarity">
    <text evidence="2 9">Belongs to the SWEET sugar transporter family.</text>
</comment>
<keyword evidence="5 9" id="KW-0812">Transmembrane</keyword>
<dbReference type="GO" id="GO:0005886">
    <property type="term" value="C:plasma membrane"/>
    <property type="evidence" value="ECO:0007669"/>
    <property type="project" value="UniProtKB-SubCell"/>
</dbReference>
<evidence type="ECO:0000256" key="3">
    <source>
        <dbReference type="ARBA" id="ARBA00022448"/>
    </source>
</evidence>
<dbReference type="GO" id="GO:0051260">
    <property type="term" value="P:protein homooligomerization"/>
    <property type="evidence" value="ECO:0007669"/>
    <property type="project" value="UniProtKB-ARBA"/>
</dbReference>
<evidence type="ECO:0000256" key="8">
    <source>
        <dbReference type="ARBA" id="ARBA00023136"/>
    </source>
</evidence>
<evidence type="ECO:0000256" key="7">
    <source>
        <dbReference type="ARBA" id="ARBA00022989"/>
    </source>
</evidence>
<comment type="function">
    <text evidence="9">Mediates both low-affinity uptake and efflux of sugar across the membrane.</text>
</comment>
<dbReference type="Gene3D" id="1.20.1280.290">
    <property type="match status" value="2"/>
</dbReference>
<proteinExistence type="inferred from homology"/>
<dbReference type="FunFam" id="1.20.1280.290:FF:000001">
    <property type="entry name" value="Bidirectional sugar transporter SWEET"/>
    <property type="match status" value="1"/>
</dbReference>
<protein>
    <recommendedName>
        <fullName evidence="9">Bidirectional sugar transporter SWEET</fullName>
    </recommendedName>
</protein>
<name>A0AAV1RXW2_9ROSI</name>
<dbReference type="EMBL" id="CAWUPB010001160">
    <property type="protein sequence ID" value="CAK7340626.1"/>
    <property type="molecule type" value="Genomic_DNA"/>
</dbReference>
<dbReference type="Proteomes" id="UP001314170">
    <property type="component" value="Unassembled WGS sequence"/>
</dbReference>
<dbReference type="FunFam" id="1.20.1280.290:FF:000002">
    <property type="entry name" value="Bidirectional sugar transporter SWEET"/>
    <property type="match status" value="1"/>
</dbReference>
<comment type="caution">
    <text evidence="10">The sequence shown here is derived from an EMBL/GenBank/DDBJ whole genome shotgun (WGS) entry which is preliminary data.</text>
</comment>
<dbReference type="PANTHER" id="PTHR10791:SF231">
    <property type="entry name" value="BIDIRECTIONAL SUGAR TRANSPORTER SWEET"/>
    <property type="match status" value="1"/>
</dbReference>
<sequence>MASPIVIVGVLGNIISSLVYLSPMKTFWRIVKKRSTEDFSCIPYVCTLLNGTLWVYYGIIKPNSFLVATVNGFGAVTQIVYILIFLTFASPRLRAKTAIQFGILDVGFGAAIILFTKFMFQGDVRIDVAGFICVGSTMIAYGSPLAVMKTVIATKSVEYMPFLLSFAILLNGGVWTFYAVLAKDYFLGVPNGIGFLLGIAQLVLYAIYHRHKPLKKVSDNLEDGLQNESLIPASDPVS</sequence>
<evidence type="ECO:0000256" key="4">
    <source>
        <dbReference type="ARBA" id="ARBA00022597"/>
    </source>
</evidence>
<evidence type="ECO:0000256" key="6">
    <source>
        <dbReference type="ARBA" id="ARBA00022737"/>
    </source>
</evidence>
<dbReference type="PANTHER" id="PTHR10791">
    <property type="entry name" value="RAG1-ACTIVATING PROTEIN 1"/>
    <property type="match status" value="1"/>
</dbReference>